<dbReference type="InterPro" id="IPR052709">
    <property type="entry name" value="Transposase-MT_Hybrid"/>
</dbReference>
<name>A0A6L2PCG3_COPFO</name>
<proteinExistence type="predicted"/>
<dbReference type="AlphaFoldDB" id="A0A6L2PCG3"/>
<dbReference type="InterPro" id="IPR036397">
    <property type="entry name" value="RNaseH_sf"/>
</dbReference>
<reference evidence="2" key="1">
    <citation type="submission" date="2020-01" db="EMBL/GenBank/DDBJ databases">
        <title>Draft genome sequence of the Termite Coptotermes fromosanus.</title>
        <authorList>
            <person name="Itakura S."/>
            <person name="Yosikawa Y."/>
            <person name="Umezawa K."/>
        </authorList>
    </citation>
    <scope>NUCLEOTIDE SEQUENCE [LARGE SCALE GENOMIC DNA]</scope>
</reference>
<protein>
    <submittedName>
        <fullName evidence="1">Uncharacterized protein</fullName>
    </submittedName>
</protein>
<keyword evidence="2" id="KW-1185">Reference proteome</keyword>
<dbReference type="EMBL" id="BLKM01010448">
    <property type="protein sequence ID" value="GFG30214.1"/>
    <property type="molecule type" value="Genomic_DNA"/>
</dbReference>
<dbReference type="InParanoid" id="A0A6L2PCG3"/>
<gene>
    <name evidence="1" type="ORF">Cfor_11135</name>
</gene>
<sequence length="129" mass="15290">MCRFILKDDFNMRRIFARFALRLVSDKQKQQSVFVRQQLLDDAQNDQNLLSRVITRQKTSVYFYDPETKQQSHLWESPSAARPKKARQVQAQHQKLVDNIVTVRLLFITNLFFWARQLTSIATGRFSIV</sequence>
<evidence type="ECO:0000313" key="2">
    <source>
        <dbReference type="Proteomes" id="UP000502823"/>
    </source>
</evidence>
<comment type="caution">
    <text evidence="1">The sequence shown here is derived from an EMBL/GenBank/DDBJ whole genome shotgun (WGS) entry which is preliminary data.</text>
</comment>
<dbReference type="PANTHER" id="PTHR46060:SF1">
    <property type="entry name" value="MARINER MOS1 TRANSPOSASE-LIKE PROTEIN"/>
    <property type="match status" value="1"/>
</dbReference>
<accession>A0A6L2PCG3</accession>
<dbReference type="Proteomes" id="UP000502823">
    <property type="component" value="Unassembled WGS sequence"/>
</dbReference>
<dbReference type="GO" id="GO:0003676">
    <property type="term" value="F:nucleic acid binding"/>
    <property type="evidence" value="ECO:0007669"/>
    <property type="project" value="InterPro"/>
</dbReference>
<dbReference type="Gene3D" id="3.30.420.10">
    <property type="entry name" value="Ribonuclease H-like superfamily/Ribonuclease H"/>
    <property type="match status" value="1"/>
</dbReference>
<organism evidence="1 2">
    <name type="scientific">Coptotermes formosanus</name>
    <name type="common">Formosan subterranean termite</name>
    <dbReference type="NCBI Taxonomy" id="36987"/>
    <lineage>
        <taxon>Eukaryota</taxon>
        <taxon>Metazoa</taxon>
        <taxon>Ecdysozoa</taxon>
        <taxon>Arthropoda</taxon>
        <taxon>Hexapoda</taxon>
        <taxon>Insecta</taxon>
        <taxon>Pterygota</taxon>
        <taxon>Neoptera</taxon>
        <taxon>Polyneoptera</taxon>
        <taxon>Dictyoptera</taxon>
        <taxon>Blattodea</taxon>
        <taxon>Blattoidea</taxon>
        <taxon>Termitoidae</taxon>
        <taxon>Rhinotermitidae</taxon>
        <taxon>Coptotermes</taxon>
    </lineage>
</organism>
<evidence type="ECO:0000313" key="1">
    <source>
        <dbReference type="EMBL" id="GFG30214.1"/>
    </source>
</evidence>
<dbReference type="PANTHER" id="PTHR46060">
    <property type="entry name" value="MARINER MOS1 TRANSPOSASE-LIKE PROTEIN"/>
    <property type="match status" value="1"/>
</dbReference>